<organism evidence="1 2">
    <name type="scientific">Pyronema omphalodes (strain CBS 100304)</name>
    <name type="common">Pyronema confluens</name>
    <dbReference type="NCBI Taxonomy" id="1076935"/>
    <lineage>
        <taxon>Eukaryota</taxon>
        <taxon>Fungi</taxon>
        <taxon>Dikarya</taxon>
        <taxon>Ascomycota</taxon>
        <taxon>Pezizomycotina</taxon>
        <taxon>Pezizomycetes</taxon>
        <taxon>Pezizales</taxon>
        <taxon>Pyronemataceae</taxon>
        <taxon>Pyronema</taxon>
    </lineage>
</organism>
<name>U4L7Z8_PYROM</name>
<evidence type="ECO:0000313" key="2">
    <source>
        <dbReference type="Proteomes" id="UP000018144"/>
    </source>
</evidence>
<evidence type="ECO:0000313" key="1">
    <source>
        <dbReference type="EMBL" id="CCX13352.1"/>
    </source>
</evidence>
<dbReference type="Proteomes" id="UP000018144">
    <property type="component" value="Unassembled WGS sequence"/>
</dbReference>
<dbReference type="AlphaFoldDB" id="U4L7Z8"/>
<accession>U4L7Z8</accession>
<reference evidence="1 2" key="1">
    <citation type="journal article" date="2013" name="PLoS Genet.">
        <title>The genome and development-dependent transcriptomes of Pyronema confluens: a window into fungal evolution.</title>
        <authorList>
            <person name="Traeger S."/>
            <person name="Altegoer F."/>
            <person name="Freitag M."/>
            <person name="Gabaldon T."/>
            <person name="Kempken F."/>
            <person name="Kumar A."/>
            <person name="Marcet-Houben M."/>
            <person name="Poggeler S."/>
            <person name="Stajich J.E."/>
            <person name="Nowrousian M."/>
        </authorList>
    </citation>
    <scope>NUCLEOTIDE SEQUENCE [LARGE SCALE GENOMIC DNA]</scope>
    <source>
        <strain evidence="2">CBS 100304</strain>
        <tissue evidence="1">Vegetative mycelium</tissue>
    </source>
</reference>
<dbReference type="EMBL" id="HF935828">
    <property type="protein sequence ID" value="CCX13352.1"/>
    <property type="molecule type" value="Genomic_DNA"/>
</dbReference>
<protein>
    <submittedName>
        <fullName evidence="1">Uncharacterized protein</fullName>
    </submittedName>
</protein>
<gene>
    <name evidence="1" type="ORF">PCON_12945</name>
</gene>
<sequence length="92" mass="10109">MSITTATETAATEYPRLPTIRSRVTDFPQCTFPKYVVAVLTGLTNGTIPTAPPGRGRAHMDFAELQRAVESGKVGERSTCEEVMRHVTWVRG</sequence>
<keyword evidence="2" id="KW-1185">Reference proteome</keyword>
<proteinExistence type="predicted"/>